<dbReference type="Proteomes" id="UP000215335">
    <property type="component" value="Unassembled WGS sequence"/>
</dbReference>
<keyword evidence="1" id="KW-0812">Transmembrane</keyword>
<name>A0A232EHR4_9HYME</name>
<keyword evidence="1" id="KW-0472">Membrane</keyword>
<reference evidence="2 3" key="1">
    <citation type="journal article" date="2017" name="Curr. Biol.">
        <title>The Evolution of Venom by Co-option of Single-Copy Genes.</title>
        <authorList>
            <person name="Martinson E.O."/>
            <person name="Mrinalini"/>
            <person name="Kelkar Y.D."/>
            <person name="Chang C.H."/>
            <person name="Werren J.H."/>
        </authorList>
    </citation>
    <scope>NUCLEOTIDE SEQUENCE [LARGE SCALE GENOMIC DNA]</scope>
    <source>
        <strain evidence="2 3">Alberta</strain>
        <tissue evidence="2">Whole body</tissue>
    </source>
</reference>
<organism evidence="2 3">
    <name type="scientific">Trichomalopsis sarcophagae</name>
    <dbReference type="NCBI Taxonomy" id="543379"/>
    <lineage>
        <taxon>Eukaryota</taxon>
        <taxon>Metazoa</taxon>
        <taxon>Ecdysozoa</taxon>
        <taxon>Arthropoda</taxon>
        <taxon>Hexapoda</taxon>
        <taxon>Insecta</taxon>
        <taxon>Pterygota</taxon>
        <taxon>Neoptera</taxon>
        <taxon>Endopterygota</taxon>
        <taxon>Hymenoptera</taxon>
        <taxon>Apocrita</taxon>
        <taxon>Proctotrupomorpha</taxon>
        <taxon>Chalcidoidea</taxon>
        <taxon>Pteromalidae</taxon>
        <taxon>Pteromalinae</taxon>
        <taxon>Trichomalopsis</taxon>
    </lineage>
</organism>
<evidence type="ECO:0000313" key="2">
    <source>
        <dbReference type="EMBL" id="OXU17861.1"/>
    </source>
</evidence>
<accession>A0A232EHR4</accession>
<proteinExistence type="predicted"/>
<protein>
    <submittedName>
        <fullName evidence="2">Uncharacterized protein</fullName>
    </submittedName>
</protein>
<comment type="caution">
    <text evidence="2">The sequence shown here is derived from an EMBL/GenBank/DDBJ whole genome shotgun (WGS) entry which is preliminary data.</text>
</comment>
<sequence length="29" mass="3707">MHIYFCILNSEKKLFFIFSIIFLWPFFDF</sequence>
<keyword evidence="3" id="KW-1185">Reference proteome</keyword>
<gene>
    <name evidence="2" type="ORF">TSAR_006321</name>
</gene>
<evidence type="ECO:0000256" key="1">
    <source>
        <dbReference type="SAM" id="Phobius"/>
    </source>
</evidence>
<dbReference type="EMBL" id="NNAY01004461">
    <property type="protein sequence ID" value="OXU17861.1"/>
    <property type="molecule type" value="Genomic_DNA"/>
</dbReference>
<feature type="transmembrane region" description="Helical" evidence="1">
    <location>
        <begin position="12"/>
        <end position="27"/>
    </location>
</feature>
<keyword evidence="1" id="KW-1133">Transmembrane helix</keyword>
<evidence type="ECO:0000313" key="3">
    <source>
        <dbReference type="Proteomes" id="UP000215335"/>
    </source>
</evidence>
<dbReference type="AlphaFoldDB" id="A0A232EHR4"/>